<evidence type="ECO:0000313" key="5">
    <source>
        <dbReference type="Proteomes" id="UP000671995"/>
    </source>
</evidence>
<protein>
    <submittedName>
        <fullName evidence="4">Extracellular solute-binding protein</fullName>
    </submittedName>
</protein>
<dbReference type="AlphaFoldDB" id="A0A975EXT7"/>
<dbReference type="RefSeq" id="WP_210117748.1">
    <property type="nucleotide sequence ID" value="NZ_CP054257.1"/>
</dbReference>
<reference evidence="4" key="2">
    <citation type="journal article" date="2021" name="Microbiol. Resour. Announc.">
        <title>Complete Genome Sequences of Three Human Oral Treponema parvum Isolates.</title>
        <authorList>
            <person name="Zeng H."/>
            <person name="Watt R.M."/>
        </authorList>
    </citation>
    <scope>NUCLEOTIDE SEQUENCE</scope>
    <source>
        <strain evidence="4">ATCC 700773</strain>
    </source>
</reference>
<evidence type="ECO:0000313" key="4">
    <source>
        <dbReference type="EMBL" id="QTQ10955.1"/>
    </source>
</evidence>
<comment type="similarity">
    <text evidence="2">Belongs to the bacterial solute-binding protein 1 family.</text>
</comment>
<accession>A0A975EXT7</accession>
<dbReference type="InterPro" id="IPR006059">
    <property type="entry name" value="SBP"/>
</dbReference>
<feature type="chain" id="PRO_5038145262" evidence="3">
    <location>
        <begin position="25"/>
        <end position="439"/>
    </location>
</feature>
<proteinExistence type="inferred from homology"/>
<evidence type="ECO:0000256" key="2">
    <source>
        <dbReference type="ARBA" id="ARBA00008520"/>
    </source>
</evidence>
<dbReference type="EMBL" id="CP054257">
    <property type="protein sequence ID" value="QTQ10955.1"/>
    <property type="molecule type" value="Genomic_DNA"/>
</dbReference>
<dbReference type="GO" id="GO:0042597">
    <property type="term" value="C:periplasmic space"/>
    <property type="evidence" value="ECO:0007669"/>
    <property type="project" value="UniProtKB-SubCell"/>
</dbReference>
<dbReference type="InterPro" id="IPR050490">
    <property type="entry name" value="Bact_solute-bd_prot1"/>
</dbReference>
<evidence type="ECO:0000256" key="1">
    <source>
        <dbReference type="ARBA" id="ARBA00004418"/>
    </source>
</evidence>
<comment type="subcellular location">
    <subcellularLocation>
        <location evidence="1">Periplasm</location>
    </subcellularLocation>
</comment>
<dbReference type="Pfam" id="PF01547">
    <property type="entry name" value="SBP_bac_1"/>
    <property type="match status" value="1"/>
</dbReference>
<dbReference type="Gene3D" id="3.40.190.10">
    <property type="entry name" value="Periplasmic binding protein-like II"/>
    <property type="match status" value="1"/>
</dbReference>
<dbReference type="Proteomes" id="UP000671995">
    <property type="component" value="Chromosome"/>
</dbReference>
<dbReference type="PANTHER" id="PTHR43649">
    <property type="entry name" value="ARABINOSE-BINDING PROTEIN-RELATED"/>
    <property type="match status" value="1"/>
</dbReference>
<evidence type="ECO:0000256" key="3">
    <source>
        <dbReference type="SAM" id="SignalP"/>
    </source>
</evidence>
<reference evidence="4" key="1">
    <citation type="submission" date="2020-05" db="EMBL/GenBank/DDBJ databases">
        <authorList>
            <person name="Zeng H."/>
            <person name="Chan Y.K."/>
            <person name="Watt R.M."/>
        </authorList>
    </citation>
    <scope>NUCLEOTIDE SEQUENCE</scope>
    <source>
        <strain evidence="4">ATCC 700773</strain>
    </source>
</reference>
<sequence length="439" mass="48681">MKKHYKSFLKVLLLTSFVVQSVFAAGGKDAPAGSAQSSGPVVITYYTWDDAAHKSLIEKFNETHTNIKVDAKILPAADYETKLLTLLSGRAEMDCYMEKRQTDAFSRMDNGFSEPLNSFISKAGKPIAAVEANKSSVTYNGNIIGIPWRGGSYFTYFNKNVFKKAGLNTPDYYVEKGEWTWDKFEETARAIHAADPSLIGASIYFWGSNAAYISNQTGEVFISNDGKIGAMDNLLRQIAIRKRLEAEGAMWSLIDMKVTKTHYSKQFYDGKLGMLLIGEWFPGQMTTGERDGLLAAGFKKADYGITRLPCDTPKYSTMGLPTFNSMTSYSKKKDAAFEFISWMGGEEAAAVAASFGVLPAVSSPEVEKILSANLPDASSLKYYLEPKVSNNGATFTKYGSRVQAVIETMQEAYLLNKLTDAQFKEQWNKEMKNIVDTSY</sequence>
<dbReference type="SUPFAM" id="SSF53850">
    <property type="entry name" value="Periplasmic binding protein-like II"/>
    <property type="match status" value="1"/>
</dbReference>
<keyword evidence="3" id="KW-0732">Signal</keyword>
<organism evidence="4 5">
    <name type="scientific">Treponema parvum</name>
    <dbReference type="NCBI Taxonomy" id="138851"/>
    <lineage>
        <taxon>Bacteria</taxon>
        <taxon>Pseudomonadati</taxon>
        <taxon>Spirochaetota</taxon>
        <taxon>Spirochaetia</taxon>
        <taxon>Spirochaetales</taxon>
        <taxon>Treponemataceae</taxon>
        <taxon>Treponema</taxon>
    </lineage>
</organism>
<name>A0A975EXT7_9SPIR</name>
<gene>
    <name evidence="4" type="ORF">HRI96_01330</name>
</gene>
<feature type="signal peptide" evidence="3">
    <location>
        <begin position="1"/>
        <end position="24"/>
    </location>
</feature>
<dbReference type="PANTHER" id="PTHR43649:SF12">
    <property type="entry name" value="DIACETYLCHITOBIOSE BINDING PROTEIN DASA"/>
    <property type="match status" value="1"/>
</dbReference>